<keyword evidence="5" id="KW-1185">Reference proteome</keyword>
<keyword evidence="1" id="KW-0677">Repeat</keyword>
<evidence type="ECO:0000256" key="3">
    <source>
        <dbReference type="SAM" id="MobiDB-lite"/>
    </source>
</evidence>
<dbReference type="InterPro" id="IPR002885">
    <property type="entry name" value="PPR_rpt"/>
</dbReference>
<gene>
    <name evidence="4" type="ORF">M378DRAFT_68042</name>
</gene>
<feature type="repeat" description="PPR" evidence="2">
    <location>
        <begin position="841"/>
        <end position="875"/>
    </location>
</feature>
<feature type="repeat" description="PPR" evidence="2">
    <location>
        <begin position="681"/>
        <end position="716"/>
    </location>
</feature>
<evidence type="ECO:0000256" key="1">
    <source>
        <dbReference type="ARBA" id="ARBA00022737"/>
    </source>
</evidence>
<evidence type="ECO:0000313" key="4">
    <source>
        <dbReference type="EMBL" id="KIL70274.1"/>
    </source>
</evidence>
<dbReference type="HOGENOM" id="CLU_007929_0_0_1"/>
<dbReference type="InParanoid" id="A0A0C2TSJ9"/>
<dbReference type="STRING" id="946122.A0A0C2TSJ9"/>
<feature type="repeat" description="PPR" evidence="2">
    <location>
        <begin position="755"/>
        <end position="789"/>
    </location>
</feature>
<name>A0A0C2TSJ9_AMAMK</name>
<reference evidence="4 5" key="1">
    <citation type="submission" date="2014-04" db="EMBL/GenBank/DDBJ databases">
        <title>Evolutionary Origins and Diversification of the Mycorrhizal Mutualists.</title>
        <authorList>
            <consortium name="DOE Joint Genome Institute"/>
            <consortium name="Mycorrhizal Genomics Consortium"/>
            <person name="Kohler A."/>
            <person name="Kuo A."/>
            <person name="Nagy L.G."/>
            <person name="Floudas D."/>
            <person name="Copeland A."/>
            <person name="Barry K.W."/>
            <person name="Cichocki N."/>
            <person name="Veneault-Fourrey C."/>
            <person name="LaButti K."/>
            <person name="Lindquist E.A."/>
            <person name="Lipzen A."/>
            <person name="Lundell T."/>
            <person name="Morin E."/>
            <person name="Murat C."/>
            <person name="Riley R."/>
            <person name="Ohm R."/>
            <person name="Sun H."/>
            <person name="Tunlid A."/>
            <person name="Henrissat B."/>
            <person name="Grigoriev I.V."/>
            <person name="Hibbett D.S."/>
            <person name="Martin F."/>
        </authorList>
    </citation>
    <scope>NUCLEOTIDE SEQUENCE [LARGE SCALE GENOMIC DNA]</scope>
    <source>
        <strain evidence="4 5">Koide BX008</strain>
    </source>
</reference>
<dbReference type="PROSITE" id="PS51375">
    <property type="entry name" value="PPR"/>
    <property type="match status" value="6"/>
</dbReference>
<dbReference type="InterPro" id="IPR011990">
    <property type="entry name" value="TPR-like_helical_dom_sf"/>
</dbReference>
<feature type="region of interest" description="Disordered" evidence="3">
    <location>
        <begin position="1027"/>
        <end position="1060"/>
    </location>
</feature>
<evidence type="ECO:0000313" key="5">
    <source>
        <dbReference type="Proteomes" id="UP000054549"/>
    </source>
</evidence>
<dbReference type="SUPFAM" id="SSF48452">
    <property type="entry name" value="TPR-like"/>
    <property type="match status" value="1"/>
</dbReference>
<dbReference type="Pfam" id="PF01535">
    <property type="entry name" value="PPR"/>
    <property type="match status" value="2"/>
</dbReference>
<dbReference type="PANTHER" id="PTHR47932:SF44">
    <property type="entry name" value="MIOREX COMPLEX COMPONENT 1"/>
    <property type="match status" value="1"/>
</dbReference>
<feature type="region of interest" description="Disordered" evidence="3">
    <location>
        <begin position="34"/>
        <end position="62"/>
    </location>
</feature>
<accession>A0A0C2TSJ9</accession>
<protein>
    <recommendedName>
        <fullName evidence="6">Pentacotripeptide-repeat region of PRORP domain-containing protein</fullName>
    </recommendedName>
</protein>
<proteinExistence type="predicted"/>
<dbReference type="Pfam" id="PF13812">
    <property type="entry name" value="PPR_3"/>
    <property type="match status" value="1"/>
</dbReference>
<dbReference type="OrthoDB" id="185373at2759"/>
<evidence type="ECO:0000256" key="2">
    <source>
        <dbReference type="PROSITE-ProRule" id="PRU00708"/>
    </source>
</evidence>
<organism evidence="4 5">
    <name type="scientific">Amanita muscaria (strain Koide BX008)</name>
    <dbReference type="NCBI Taxonomy" id="946122"/>
    <lineage>
        <taxon>Eukaryota</taxon>
        <taxon>Fungi</taxon>
        <taxon>Dikarya</taxon>
        <taxon>Basidiomycota</taxon>
        <taxon>Agaricomycotina</taxon>
        <taxon>Agaricomycetes</taxon>
        <taxon>Agaricomycetidae</taxon>
        <taxon>Agaricales</taxon>
        <taxon>Pluteineae</taxon>
        <taxon>Amanitaceae</taxon>
        <taxon>Amanita</taxon>
    </lineage>
</organism>
<dbReference type="Proteomes" id="UP000054549">
    <property type="component" value="Unassembled WGS sequence"/>
</dbReference>
<dbReference type="AlphaFoldDB" id="A0A0C2TSJ9"/>
<dbReference type="Pfam" id="PF12854">
    <property type="entry name" value="PPR_1"/>
    <property type="match status" value="1"/>
</dbReference>
<sequence>MVEPLASFALNSLLSAHTCLRQTAIKSSIIASGARSSHPKYDTPDFFSPVPRRERRKEKAAASSDRTCLEQLAMCQEWARCSSRHSGWCPIHCRKLMLEEFFVSRDRPVKRDFTHAPYSMDSRARMNPNRSVFQRRHASYTSESLRTIAPGFGTLGGRSYSPSCLNPSGSISALSSDSREIAERMKQMTSMEHDLFNLDEAWNLCEAAVESNLLAGIPPSDVLTLMEKMVDTIEQQYRDSLNDNALRAWGEHLAETLRVMESFTAFSTVHDRKRLCLLARSLSMLDESDRAVELLHAAQTIASPNKDDYDSARAYEAIVLSFRRNHDVTHTLDFLVHEWNFIEPLLYHMPGQRRIENSAGRLLRHALHRIFASVKDPVELIALGQGQPGTEQEKRGAILTEFFCEMRRPTLALRVYHEMLNQGLYVSADIKYLLVLALARANDFEAANKIYESLFKSKNRATRYHLFLGLQLYARQGDHIRTEKYYNDLVEHGWDGNDVKTMYMYAHAIQGNYQETLALFNRFYPTEANGERLKFPDRFTFSKLIQGLAKHGDLEQINYWLQTMSKAGYQPDVYIYGAILKSLALCDDMSSIAAVLSQMRASGVMPNVVIYNTIMSVLARRGDVDGAEAVYKQVIRERIIPDRQMITTLMNAHVEAGSWKGVIRTFDQFKSASSQHDFGFGTETYNTLLKAYVQIGAPYRLVSRLFDKLKSTLMRPDAYSYSLLIQSACDAGLVNVATNIFREMDQLPRSDKLVTVYCMTIIMGGFIRARNLSKAKAMLDEMIQRGIEPSSVSIGTLLQSFGLYSRTRTREGLVLAEEFIRSLSPKDADWNKPAVNRKSALEHIYGPLLHAYSKERRPEDVERLYQDMLHAGGRPTLGILTLLLDSYRSSSRPESVQRLWPQILQLGLEYAESSALVEESTSSAKSDPHHSRLKDRILCIPLSIYIDAMSAAGLHAQVAEVWQEYAASGFGFDSHNWNHLVVALVRGGAIERSFEIVEKVLLPSWKQWQTSEDRVLKVMFSLQDQENADLDESSDTPSGDPSLAEAERRRRSKGKVSGSTKKLARLNPEIRFALFGDQDDVVQPLRLLQSIAPTWNVWRPHNTVLQLLSMVKARLDSGHLVKPVKPEALGAQWDDSIDPQVTFERQRQAREILERIYQNYPETVQMLRAYDTMSRRLLGNKEYGKRHSWI</sequence>
<dbReference type="Gene3D" id="1.25.40.10">
    <property type="entry name" value="Tetratricopeptide repeat domain"/>
    <property type="match status" value="4"/>
</dbReference>
<feature type="repeat" description="PPR" evidence="2">
    <location>
        <begin position="537"/>
        <end position="571"/>
    </location>
</feature>
<dbReference type="NCBIfam" id="TIGR00756">
    <property type="entry name" value="PPR"/>
    <property type="match status" value="4"/>
</dbReference>
<dbReference type="PANTHER" id="PTHR47932">
    <property type="entry name" value="ATPASE EXPRESSION PROTEIN 3"/>
    <property type="match status" value="1"/>
</dbReference>
<evidence type="ECO:0008006" key="6">
    <source>
        <dbReference type="Google" id="ProtNLM"/>
    </source>
</evidence>
<feature type="repeat" description="PPR" evidence="2">
    <location>
        <begin position="607"/>
        <end position="641"/>
    </location>
</feature>
<dbReference type="EMBL" id="KN818224">
    <property type="protein sequence ID" value="KIL70274.1"/>
    <property type="molecule type" value="Genomic_DNA"/>
</dbReference>
<feature type="repeat" description="PPR" evidence="2">
    <location>
        <begin position="572"/>
        <end position="606"/>
    </location>
</feature>